<evidence type="ECO:0000256" key="10">
    <source>
        <dbReference type="ARBA" id="ARBA00093448"/>
    </source>
</evidence>
<reference evidence="12 13" key="1">
    <citation type="submission" date="2018-07" db="EMBL/GenBank/DDBJ databases">
        <title>Motiliproteus coralliicola sp. nov., a bacterium isolated from Coral.</title>
        <authorList>
            <person name="Wang G."/>
        </authorList>
    </citation>
    <scope>NUCLEOTIDE SEQUENCE [LARGE SCALE GENOMIC DNA]</scope>
    <source>
        <strain evidence="12 13">C34</strain>
    </source>
</reference>
<dbReference type="Proteomes" id="UP000253769">
    <property type="component" value="Unassembled WGS sequence"/>
</dbReference>
<dbReference type="InterPro" id="IPR009045">
    <property type="entry name" value="Zn_M74/Hedgehog-like"/>
</dbReference>
<dbReference type="GO" id="GO:0006508">
    <property type="term" value="P:proteolysis"/>
    <property type="evidence" value="ECO:0007669"/>
    <property type="project" value="UniProtKB-KW"/>
</dbReference>
<dbReference type="GO" id="GO:0071555">
    <property type="term" value="P:cell wall organization"/>
    <property type="evidence" value="ECO:0007669"/>
    <property type="project" value="UniProtKB-KW"/>
</dbReference>
<dbReference type="SUPFAM" id="SSF55166">
    <property type="entry name" value="Hedgehog/DD-peptidase"/>
    <property type="match status" value="1"/>
</dbReference>
<keyword evidence="7" id="KW-0862">Zinc</keyword>
<evidence type="ECO:0000256" key="6">
    <source>
        <dbReference type="ARBA" id="ARBA00022801"/>
    </source>
</evidence>
<dbReference type="GO" id="GO:0046872">
    <property type="term" value="F:metal ion binding"/>
    <property type="evidence" value="ECO:0007669"/>
    <property type="project" value="UniProtKB-KW"/>
</dbReference>
<accession>A0A369WEL6</accession>
<dbReference type="Pfam" id="PF05951">
    <property type="entry name" value="Peptidase_M15_2"/>
    <property type="match status" value="1"/>
</dbReference>
<evidence type="ECO:0000256" key="9">
    <source>
        <dbReference type="ARBA" id="ARBA00023316"/>
    </source>
</evidence>
<evidence type="ECO:0000313" key="13">
    <source>
        <dbReference type="Proteomes" id="UP000253769"/>
    </source>
</evidence>
<sequence length="188" mass="21204">MAAVDRKTFNRRNFLKLAGGVVATSAASRSWAKGLASQHPERSLQFYNLHTGEHIQTPYWIEGEYLDEGLTQINNVLRDHRNGEIMEIDLGLLEMLHDLQLKMDSKQPFHVISGYRSPQTNAMLRQNSSGVAKKSLHMQGMAIDIRLPDIHLPDLKVGALSLKRGGVGYYPRSDFVHLDVGRVRTWNG</sequence>
<evidence type="ECO:0000256" key="4">
    <source>
        <dbReference type="ARBA" id="ARBA00022723"/>
    </source>
</evidence>
<keyword evidence="8" id="KW-0482">Metalloprotease</keyword>
<comment type="pathway">
    <text evidence="2">Cell wall biogenesis; cell wall polysaccharide biosynthesis.</text>
</comment>
<name>A0A369WEL6_9GAMM</name>
<dbReference type="EMBL" id="QQOH01000004">
    <property type="protein sequence ID" value="RDE19124.1"/>
    <property type="molecule type" value="Genomic_DNA"/>
</dbReference>
<dbReference type="GO" id="GO:0008237">
    <property type="term" value="F:metallopeptidase activity"/>
    <property type="evidence" value="ECO:0007669"/>
    <property type="project" value="UniProtKB-KW"/>
</dbReference>
<dbReference type="PANTHER" id="PTHR37425">
    <property type="match status" value="1"/>
</dbReference>
<dbReference type="OrthoDB" id="9782994at2"/>
<dbReference type="Gene3D" id="3.30.1380.10">
    <property type="match status" value="1"/>
</dbReference>
<comment type="similarity">
    <text evidence="10">Belongs to the peptidase M15 family.</text>
</comment>
<dbReference type="CDD" id="cd14844">
    <property type="entry name" value="Zn-DD-carboxypeptidase_like"/>
    <property type="match status" value="1"/>
</dbReference>
<comment type="cofactor">
    <cofactor evidence="1">
        <name>Zn(2+)</name>
        <dbReference type="ChEBI" id="CHEBI:29105"/>
    </cofactor>
</comment>
<evidence type="ECO:0000313" key="12">
    <source>
        <dbReference type="EMBL" id="RDE19124.1"/>
    </source>
</evidence>
<evidence type="ECO:0000256" key="7">
    <source>
        <dbReference type="ARBA" id="ARBA00022833"/>
    </source>
</evidence>
<dbReference type="InterPro" id="IPR010275">
    <property type="entry name" value="MepK"/>
</dbReference>
<comment type="caution">
    <text evidence="12">The sequence shown here is derived from an EMBL/GenBank/DDBJ whole genome shotgun (WGS) entry which is preliminary data.</text>
</comment>
<keyword evidence="5" id="KW-0732">Signal</keyword>
<dbReference type="InterPro" id="IPR006311">
    <property type="entry name" value="TAT_signal"/>
</dbReference>
<dbReference type="AlphaFoldDB" id="A0A369WEL6"/>
<keyword evidence="4" id="KW-0479">Metal-binding</keyword>
<evidence type="ECO:0000256" key="11">
    <source>
        <dbReference type="ARBA" id="ARBA00093666"/>
    </source>
</evidence>
<evidence type="ECO:0000256" key="2">
    <source>
        <dbReference type="ARBA" id="ARBA00004776"/>
    </source>
</evidence>
<evidence type="ECO:0000256" key="8">
    <source>
        <dbReference type="ARBA" id="ARBA00023049"/>
    </source>
</evidence>
<evidence type="ECO:0000256" key="1">
    <source>
        <dbReference type="ARBA" id="ARBA00001947"/>
    </source>
</evidence>
<keyword evidence="6" id="KW-0378">Hydrolase</keyword>
<protein>
    <recommendedName>
        <fullName evidence="11">Murein endopeptidase K</fullName>
    </recommendedName>
</protein>
<proteinExistence type="inferred from homology"/>
<evidence type="ECO:0000256" key="3">
    <source>
        <dbReference type="ARBA" id="ARBA00022670"/>
    </source>
</evidence>
<dbReference type="PROSITE" id="PS51318">
    <property type="entry name" value="TAT"/>
    <property type="match status" value="1"/>
</dbReference>
<keyword evidence="3" id="KW-0645">Protease</keyword>
<gene>
    <name evidence="12" type="ORF">DV711_16180</name>
</gene>
<dbReference type="PANTHER" id="PTHR37425:SF1">
    <property type="entry name" value="OUTER MEMBRANE PROTEIN"/>
    <property type="match status" value="1"/>
</dbReference>
<keyword evidence="13" id="KW-1185">Reference proteome</keyword>
<keyword evidence="9" id="KW-0961">Cell wall biogenesis/degradation</keyword>
<organism evidence="12 13">
    <name type="scientific">Motiliproteus coralliicola</name>
    <dbReference type="NCBI Taxonomy" id="2283196"/>
    <lineage>
        <taxon>Bacteria</taxon>
        <taxon>Pseudomonadati</taxon>
        <taxon>Pseudomonadota</taxon>
        <taxon>Gammaproteobacteria</taxon>
        <taxon>Oceanospirillales</taxon>
        <taxon>Oceanospirillaceae</taxon>
        <taxon>Motiliproteus</taxon>
    </lineage>
</organism>
<evidence type="ECO:0000256" key="5">
    <source>
        <dbReference type="ARBA" id="ARBA00022729"/>
    </source>
</evidence>